<evidence type="ECO:0000259" key="3">
    <source>
        <dbReference type="SMART" id="SM00382"/>
    </source>
</evidence>
<keyword evidence="2" id="KW-0238">DNA-binding</keyword>
<dbReference type="Gene3D" id="1.25.40.10">
    <property type="entry name" value="Tetratricopeptide repeat domain"/>
    <property type="match status" value="1"/>
</dbReference>
<dbReference type="InterPro" id="IPR003593">
    <property type="entry name" value="AAA+_ATPase"/>
</dbReference>
<feature type="domain" description="AAA+ ATPase" evidence="3">
    <location>
        <begin position="26"/>
        <end position="181"/>
    </location>
</feature>
<protein>
    <submittedName>
        <fullName evidence="6">BTAD domain-containing putative transcriptional regulator</fullName>
    </submittedName>
</protein>
<gene>
    <name evidence="6" type="ORF">SK069_02200</name>
</gene>
<dbReference type="SMART" id="SM01043">
    <property type="entry name" value="BTAD"/>
    <property type="match status" value="1"/>
</dbReference>
<dbReference type="SUPFAM" id="SSF46894">
    <property type="entry name" value="C-terminal effector domain of the bipartite response regulators"/>
    <property type="match status" value="1"/>
</dbReference>
<comment type="similarity">
    <text evidence="1">Belongs to the AfsR/DnrI/RedD regulatory family.</text>
</comment>
<dbReference type="InterPro" id="IPR011990">
    <property type="entry name" value="TPR-like_helical_dom_sf"/>
</dbReference>
<feature type="domain" description="OmpR/PhoB-type" evidence="4">
    <location>
        <begin position="844"/>
        <end position="921"/>
    </location>
</feature>
<dbReference type="InterPro" id="IPR016032">
    <property type="entry name" value="Sig_transdc_resp-reg_C-effctor"/>
</dbReference>
<evidence type="ECO:0000259" key="4">
    <source>
        <dbReference type="SMART" id="SM00862"/>
    </source>
</evidence>
<dbReference type="InterPro" id="IPR005158">
    <property type="entry name" value="BTAD"/>
</dbReference>
<dbReference type="Gene3D" id="1.10.10.10">
    <property type="entry name" value="Winged helix-like DNA-binding domain superfamily/Winged helix DNA-binding domain"/>
    <property type="match status" value="1"/>
</dbReference>
<keyword evidence="7" id="KW-1185">Reference proteome</keyword>
<comment type="caution">
    <text evidence="6">The sequence shown here is derived from an EMBL/GenBank/DDBJ whole genome shotgun (WGS) entry which is preliminary data.</text>
</comment>
<proteinExistence type="inferred from homology"/>
<evidence type="ECO:0000256" key="1">
    <source>
        <dbReference type="ARBA" id="ARBA00005820"/>
    </source>
</evidence>
<dbReference type="InterPro" id="IPR001867">
    <property type="entry name" value="OmpR/PhoB-type_DNA-bd"/>
</dbReference>
<dbReference type="Pfam" id="PF03704">
    <property type="entry name" value="BTAD"/>
    <property type="match status" value="1"/>
</dbReference>
<feature type="domain" description="Bacterial transcriptional activator" evidence="5">
    <location>
        <begin position="929"/>
        <end position="1070"/>
    </location>
</feature>
<name>A0ABU4VGA2_9ACTN</name>
<dbReference type="PANTHER" id="PTHR35807">
    <property type="entry name" value="TRANSCRIPTIONAL REGULATOR REDD-RELATED"/>
    <property type="match status" value="1"/>
</dbReference>
<dbReference type="EMBL" id="JAXAVX010000001">
    <property type="protein sequence ID" value="MDX8150392.1"/>
    <property type="molecule type" value="Genomic_DNA"/>
</dbReference>
<dbReference type="SUPFAM" id="SSF48452">
    <property type="entry name" value="TPR-like"/>
    <property type="match status" value="1"/>
</dbReference>
<reference evidence="6 7" key="1">
    <citation type="submission" date="2023-11" db="EMBL/GenBank/DDBJ databases">
        <authorList>
            <person name="Xu M."/>
            <person name="Jiang T."/>
        </authorList>
    </citation>
    <scope>NUCLEOTIDE SEQUENCE [LARGE SCALE GENOMIC DNA]</scope>
    <source>
        <strain evidence="6 7">SD</strain>
    </source>
</reference>
<evidence type="ECO:0000313" key="6">
    <source>
        <dbReference type="EMBL" id="MDX8150392.1"/>
    </source>
</evidence>
<dbReference type="InterPro" id="IPR027417">
    <property type="entry name" value="P-loop_NTPase"/>
</dbReference>
<dbReference type="Proteomes" id="UP001277761">
    <property type="component" value="Unassembled WGS sequence"/>
</dbReference>
<dbReference type="SMART" id="SM00382">
    <property type="entry name" value="AAA"/>
    <property type="match status" value="1"/>
</dbReference>
<evidence type="ECO:0000256" key="2">
    <source>
        <dbReference type="ARBA" id="ARBA00023125"/>
    </source>
</evidence>
<sequence>MPPGPAPLSRPRLEDGVRHALDDGTSPRPVVLVAPAGWGKTTVVAAALRGWPGPVAWHGCGPADADPGRLAVGLLRTVDRALPGAAGGVLRMLEEPGAAVDPRAVVDGLLRELARVVVEPPVLVLDDAEALGRDAATGGIVEALLDADPRTLRVVVAARRRPPGRLARRRAAGALLVLDEDDLRFDAEECAALLELRGAAAEPSHVAAALEATSGWPLGLVLGLSGDPAQAIEGYLEDEVLEELAPADRALLLDSSVDERLDDADASLMALLERLAPLGLVPDVLAAADGARVRRWHPLVRAALRTRWRRERPAGERRSQLVRAAEALERDGRLADAVDRRLEAHAHDAALAAILRAPASLYRASPATARRWLEALPDALRDSTDGRWVAARLAVAEGRLREAAAHDAAALRQLDGDRRDAALNGIAEAVYFTGDLDLAAAARDVLERPEALAGRPVALQAAGSFAVSVVGTGDVARGVALAERVYAQPGAEIARQLEVLLRTLELLPAGGHEAVRERLRATEADHRGTGFPEWLSSIRGFVEADVGHWDAAVEHARRMVARADHPEGTAFWQTLGTVQLGWALSLAGRWKDAAAVLEPLRSAAFDGWPLSWIDVGLARIADAVLDHAAVLDHVDRALRDSAGAPLLLRHLVVLGVVPPLARAGAADRALALIDATASRARERLGAEGARHALARLRAQRAWLRDAAGTPAEEDLRAAIAGGADVLRAEWAQLATLVWDGLEQGLLAPAPTVALVAEAFGNGTEALELAGHPTPAVRAAVVAVAAGSRHPSAAARLKALRQDRDPAVMAAVSAAPAPAAAPVLPLELRVLGPFEARRGPWRLEDRAWGRPTTARLVRFLLARGGSLVAQDVILDALWPDRPADAAKAQLQVAVSRARNVLDPPGTAPTASALRFHEHGYRLVLHDGDAVDAETFRAASRRALEATGPTRRAALEHAVGLWRGEPLPEERYAGWADGWIAELDAQLHATLAALLDEQRAAGEEAAVAVTAHRLLQLDDADEAAHRALIVALARTGRRGPALRQYLLCRRALVDGHGVEPSAETRALQAAVLSGRVP</sequence>
<evidence type="ECO:0000259" key="5">
    <source>
        <dbReference type="SMART" id="SM01043"/>
    </source>
</evidence>
<accession>A0ABU4VGA2</accession>
<organism evidence="6 7">
    <name type="scientific">Patulibacter brassicae</name>
    <dbReference type="NCBI Taxonomy" id="1705717"/>
    <lineage>
        <taxon>Bacteria</taxon>
        <taxon>Bacillati</taxon>
        <taxon>Actinomycetota</taxon>
        <taxon>Thermoleophilia</taxon>
        <taxon>Solirubrobacterales</taxon>
        <taxon>Patulibacteraceae</taxon>
        <taxon>Patulibacter</taxon>
    </lineage>
</organism>
<evidence type="ECO:0000313" key="7">
    <source>
        <dbReference type="Proteomes" id="UP001277761"/>
    </source>
</evidence>
<dbReference type="SUPFAM" id="SSF52540">
    <property type="entry name" value="P-loop containing nucleoside triphosphate hydrolases"/>
    <property type="match status" value="1"/>
</dbReference>
<dbReference type="InterPro" id="IPR036388">
    <property type="entry name" value="WH-like_DNA-bd_sf"/>
</dbReference>
<dbReference type="InterPro" id="IPR051677">
    <property type="entry name" value="AfsR-DnrI-RedD_regulator"/>
</dbReference>
<dbReference type="SMART" id="SM00862">
    <property type="entry name" value="Trans_reg_C"/>
    <property type="match status" value="1"/>
</dbReference>
<dbReference type="RefSeq" id="WP_319952541.1">
    <property type="nucleotide sequence ID" value="NZ_JAXAVX010000001.1"/>
</dbReference>